<dbReference type="InterPro" id="IPR046601">
    <property type="entry name" value="DUF6660"/>
</dbReference>
<sequence length="171" mass="18944">MVSSYKLRKGFGGSLSRIVRGISPWDISLVSVPLKFNLPADVFVAGLIIIEYFYSKTAASPLRILTIILSLYITAISFVPCSDEPPHVDEQDAGHYCAELSAHAHEEDFGEACSPFCLCSCCQQTVDQHRVTLPALFYVVTATHFKNPVIKQLSVQQLTIDLFRPPRTALI</sequence>
<keyword evidence="2" id="KW-1185">Reference proteome</keyword>
<proteinExistence type="predicted"/>
<accession>A0ABN6L5P2</accession>
<gene>
    <name evidence="1" type="ORF">PEPS_06790</name>
</gene>
<dbReference type="EMBL" id="AP025292">
    <property type="protein sequence ID" value="BDC98398.1"/>
    <property type="molecule type" value="Genomic_DNA"/>
</dbReference>
<evidence type="ECO:0000313" key="1">
    <source>
        <dbReference type="EMBL" id="BDC98398.1"/>
    </source>
</evidence>
<protein>
    <submittedName>
        <fullName evidence="1">Uncharacterized protein</fullName>
    </submittedName>
</protein>
<dbReference type="Proteomes" id="UP001354989">
    <property type="component" value="Chromosome"/>
</dbReference>
<organism evidence="1 2">
    <name type="scientific">Persicobacter psychrovividus</name>
    <dbReference type="NCBI Taxonomy" id="387638"/>
    <lineage>
        <taxon>Bacteria</taxon>
        <taxon>Pseudomonadati</taxon>
        <taxon>Bacteroidota</taxon>
        <taxon>Cytophagia</taxon>
        <taxon>Cytophagales</taxon>
        <taxon>Persicobacteraceae</taxon>
        <taxon>Persicobacter</taxon>
    </lineage>
</organism>
<dbReference type="Pfam" id="PF20365">
    <property type="entry name" value="DUF6660"/>
    <property type="match status" value="1"/>
</dbReference>
<name>A0ABN6L5P2_9BACT</name>
<evidence type="ECO:0000313" key="2">
    <source>
        <dbReference type="Proteomes" id="UP001354989"/>
    </source>
</evidence>
<reference evidence="1 2" key="1">
    <citation type="submission" date="2021-12" db="EMBL/GenBank/DDBJ databases">
        <title>Genome sequencing of bacteria with rrn-lacking chromosome and rrn-plasmid.</title>
        <authorList>
            <person name="Anda M."/>
            <person name="Iwasaki W."/>
        </authorList>
    </citation>
    <scope>NUCLEOTIDE SEQUENCE [LARGE SCALE GENOMIC DNA]</scope>
    <source>
        <strain evidence="1 2">NBRC 101262</strain>
    </source>
</reference>